<dbReference type="InterPro" id="IPR008179">
    <property type="entry name" value="HisE"/>
</dbReference>
<comment type="similarity">
    <text evidence="7 15">In the N-terminal section; belongs to the PRA-CH family.</text>
</comment>
<comment type="catalytic activity">
    <reaction evidence="2 15">
        <text>1-(5-phospho-beta-D-ribosyl)-ATP + H2O = 1-(5-phospho-beta-D-ribosyl)-5'-AMP + diphosphate + H(+)</text>
        <dbReference type="Rhea" id="RHEA:22828"/>
        <dbReference type="ChEBI" id="CHEBI:15377"/>
        <dbReference type="ChEBI" id="CHEBI:15378"/>
        <dbReference type="ChEBI" id="CHEBI:33019"/>
        <dbReference type="ChEBI" id="CHEBI:59457"/>
        <dbReference type="ChEBI" id="CHEBI:73183"/>
        <dbReference type="EC" id="3.6.1.31"/>
    </reaction>
</comment>
<dbReference type="AlphaFoldDB" id="A0A327X519"/>
<comment type="similarity">
    <text evidence="6 15">In the C-terminal section; belongs to the PRA-PH family.</text>
</comment>
<feature type="region of interest" description="Phosphoribosyl-ATP pyrophosphohydrolase" evidence="15">
    <location>
        <begin position="117"/>
        <end position="206"/>
    </location>
</feature>
<dbReference type="InterPro" id="IPR038019">
    <property type="entry name" value="PRib_AMP_CycHydrolase_sf"/>
</dbReference>
<evidence type="ECO:0000313" key="19">
    <source>
        <dbReference type="Proteomes" id="UP000249203"/>
    </source>
</evidence>
<dbReference type="RefSeq" id="WP_111568295.1">
    <property type="nucleotide sequence ID" value="NZ_PIPK01000001.1"/>
</dbReference>
<gene>
    <name evidence="15" type="primary">hisI</name>
    <name evidence="15" type="synonym">hisIE</name>
    <name evidence="17" type="ORF">B0I24_101470</name>
    <name evidence="18" type="ORF">CWE07_02280</name>
</gene>
<sequence>MHITAQNLDNLAWDKMDGLLPCIVQDAFSGRMLMQGYVNREAVAATLNDKQVTFFSRSKQRLWRKGEESGHTLDLVELIADCDQDSILALAHPNGPTCHTGSECCWRPTQQPVISQLSELQRTVDARKAEGDDSQSYTAKLLADGIRRCAQKVGEEGVEVALAAVAQNDDALLNESADLLYHLMVVLSARDLSIADVCQVLEQRKK</sequence>
<keyword evidence="12 15" id="KW-0067">ATP-binding</keyword>
<dbReference type="Proteomes" id="UP000249203">
    <property type="component" value="Unassembled WGS sequence"/>
</dbReference>
<evidence type="ECO:0000256" key="14">
    <source>
        <dbReference type="ARBA" id="ARBA00023268"/>
    </source>
</evidence>
<comment type="pathway">
    <text evidence="5 15">Amino-acid biosynthesis; L-histidine biosynthesis; L-histidine from 5-phospho-alpha-D-ribose 1-diphosphate: step 2/9.</text>
</comment>
<dbReference type="Pfam" id="PF01503">
    <property type="entry name" value="PRA-PH"/>
    <property type="match status" value="1"/>
</dbReference>
<dbReference type="EMBL" id="PIPK01000001">
    <property type="protein sequence ID" value="RUO28640.1"/>
    <property type="molecule type" value="Genomic_DNA"/>
</dbReference>
<evidence type="ECO:0000256" key="6">
    <source>
        <dbReference type="ARBA" id="ARBA00007731"/>
    </source>
</evidence>
<reference evidence="17 19" key="2">
    <citation type="submission" date="2018-06" db="EMBL/GenBank/DDBJ databases">
        <title>Genomic Encyclopedia of Type Strains, Phase III (KMG-III): the genomes of soil and plant-associated and newly described type strains.</title>
        <authorList>
            <person name="Whitman W."/>
        </authorList>
    </citation>
    <scope>NUCLEOTIDE SEQUENCE [LARGE SCALE GENOMIC DNA]</scope>
    <source>
        <strain evidence="17 19">CGMCC 1.15366</strain>
    </source>
</reference>
<keyword evidence="14 15" id="KW-0511">Multifunctional enzyme</keyword>
<keyword evidence="8 15" id="KW-0963">Cytoplasm</keyword>
<keyword evidence="10 15" id="KW-0547">Nucleotide-binding</keyword>
<dbReference type="GO" id="GO:0000105">
    <property type="term" value="P:L-histidine biosynthetic process"/>
    <property type="evidence" value="ECO:0007669"/>
    <property type="project" value="UniProtKB-UniRule"/>
</dbReference>
<dbReference type="SUPFAM" id="SSF141734">
    <property type="entry name" value="HisI-like"/>
    <property type="match status" value="1"/>
</dbReference>
<dbReference type="EMBL" id="QLMD01000001">
    <property type="protein sequence ID" value="RAK01831.1"/>
    <property type="molecule type" value="Genomic_DNA"/>
</dbReference>
<dbReference type="UniPathway" id="UPA00031">
    <property type="reaction ID" value="UER00007"/>
</dbReference>
<evidence type="ECO:0000256" key="10">
    <source>
        <dbReference type="ARBA" id="ARBA00022741"/>
    </source>
</evidence>
<evidence type="ECO:0000256" key="5">
    <source>
        <dbReference type="ARBA" id="ARBA00005204"/>
    </source>
</evidence>
<dbReference type="Gene3D" id="1.10.287.1080">
    <property type="entry name" value="MazG-like"/>
    <property type="match status" value="1"/>
</dbReference>
<dbReference type="EC" id="3.5.4.19" evidence="15"/>
<comment type="pathway">
    <text evidence="4 15">Amino-acid biosynthesis; L-histidine biosynthesis; L-histidine from 5-phospho-alpha-D-ribose 1-diphosphate: step 3/9.</text>
</comment>
<evidence type="ECO:0000256" key="9">
    <source>
        <dbReference type="ARBA" id="ARBA00022605"/>
    </source>
</evidence>
<feature type="region of interest" description="Phosphoribosyl-AMP cyclohydrolase" evidence="15">
    <location>
        <begin position="1"/>
        <end position="116"/>
    </location>
</feature>
<evidence type="ECO:0000256" key="12">
    <source>
        <dbReference type="ARBA" id="ARBA00022840"/>
    </source>
</evidence>
<evidence type="ECO:0000256" key="3">
    <source>
        <dbReference type="ARBA" id="ARBA00004496"/>
    </source>
</evidence>
<comment type="subcellular location">
    <subcellularLocation>
        <location evidence="3 15">Cytoplasm</location>
    </subcellularLocation>
</comment>
<accession>A0A327X519</accession>
<comment type="catalytic activity">
    <reaction evidence="1 15">
        <text>1-(5-phospho-beta-D-ribosyl)-5'-AMP + H2O = 1-(5-phospho-beta-D-ribosyl)-5-[(5-phospho-beta-D-ribosylamino)methylideneamino]imidazole-4-carboxamide</text>
        <dbReference type="Rhea" id="RHEA:20049"/>
        <dbReference type="ChEBI" id="CHEBI:15377"/>
        <dbReference type="ChEBI" id="CHEBI:58435"/>
        <dbReference type="ChEBI" id="CHEBI:59457"/>
        <dbReference type="EC" id="3.5.4.19"/>
    </reaction>
</comment>
<dbReference type="OrthoDB" id="9795769at2"/>
<evidence type="ECO:0000256" key="8">
    <source>
        <dbReference type="ARBA" id="ARBA00022490"/>
    </source>
</evidence>
<dbReference type="NCBIfam" id="TIGR03188">
    <property type="entry name" value="histidine_hisI"/>
    <property type="match status" value="1"/>
</dbReference>
<dbReference type="HAMAP" id="MF_01020">
    <property type="entry name" value="HisE"/>
    <property type="match status" value="1"/>
</dbReference>
<name>A0A327X519_9GAMM</name>
<organism evidence="17 19">
    <name type="scientific">Aliidiomarina maris</name>
    <dbReference type="NCBI Taxonomy" id="531312"/>
    <lineage>
        <taxon>Bacteria</taxon>
        <taxon>Pseudomonadati</taxon>
        <taxon>Pseudomonadota</taxon>
        <taxon>Gammaproteobacteria</taxon>
        <taxon>Alteromonadales</taxon>
        <taxon>Idiomarinaceae</taxon>
        <taxon>Aliidiomarina</taxon>
    </lineage>
</organism>
<dbReference type="InterPro" id="IPR021130">
    <property type="entry name" value="PRib-ATP_PPHydrolase-like"/>
</dbReference>
<dbReference type="CDD" id="cd11534">
    <property type="entry name" value="NTP-PPase_HisIE_like"/>
    <property type="match status" value="1"/>
</dbReference>
<proteinExistence type="inferred from homology"/>
<dbReference type="InterPro" id="IPR023019">
    <property type="entry name" value="His_synth_HisIE"/>
</dbReference>
<evidence type="ECO:0000256" key="1">
    <source>
        <dbReference type="ARBA" id="ARBA00000024"/>
    </source>
</evidence>
<keyword evidence="9 15" id="KW-0028">Amino-acid biosynthesis</keyword>
<dbReference type="InterPro" id="IPR002496">
    <property type="entry name" value="PRib_AMP_CycHydrolase_dom"/>
</dbReference>
<dbReference type="NCBIfam" id="NF002747">
    <property type="entry name" value="PRK02759.1"/>
    <property type="match status" value="1"/>
</dbReference>
<dbReference type="EC" id="3.6.1.31" evidence="15"/>
<dbReference type="Pfam" id="PF01502">
    <property type="entry name" value="PRA-CH"/>
    <property type="match status" value="1"/>
</dbReference>
<dbReference type="PANTHER" id="PTHR42945:SF9">
    <property type="entry name" value="HISTIDINE BIOSYNTHESIS BIFUNCTIONAL PROTEIN HISIE"/>
    <property type="match status" value="1"/>
</dbReference>
<evidence type="ECO:0000256" key="4">
    <source>
        <dbReference type="ARBA" id="ARBA00005169"/>
    </source>
</evidence>
<evidence type="ECO:0000256" key="11">
    <source>
        <dbReference type="ARBA" id="ARBA00022801"/>
    </source>
</evidence>
<dbReference type="Gene3D" id="3.10.20.810">
    <property type="entry name" value="Phosphoribosyl-AMP cyclohydrolase"/>
    <property type="match status" value="1"/>
</dbReference>
<evidence type="ECO:0000259" key="16">
    <source>
        <dbReference type="Pfam" id="PF01502"/>
    </source>
</evidence>
<evidence type="ECO:0000256" key="15">
    <source>
        <dbReference type="HAMAP-Rule" id="MF_01019"/>
    </source>
</evidence>
<protein>
    <recommendedName>
        <fullName evidence="15">Histidine biosynthesis bifunctional protein HisIE</fullName>
    </recommendedName>
    <domain>
        <recommendedName>
            <fullName evidence="15">Phosphoribosyl-AMP cyclohydrolase</fullName>
            <shortName evidence="15">PRA-CH</shortName>
            <ecNumber evidence="15">3.5.4.19</ecNumber>
        </recommendedName>
    </domain>
    <domain>
        <recommendedName>
            <fullName evidence="15">Phosphoribosyl-ATP pyrophosphatase</fullName>
            <shortName evidence="15">PRA-PH</shortName>
            <ecNumber evidence="15">3.6.1.31</ecNumber>
        </recommendedName>
    </domain>
</protein>
<reference evidence="18 20" key="1">
    <citation type="journal article" date="2018" name="Front. Microbiol.">
        <title>Genome-Based Analysis Reveals the Taxonomy and Diversity of the Family Idiomarinaceae.</title>
        <authorList>
            <person name="Liu Y."/>
            <person name="Lai Q."/>
            <person name="Shao Z."/>
        </authorList>
    </citation>
    <scope>NUCLEOTIDE SEQUENCE [LARGE SCALE GENOMIC DNA]</scope>
    <source>
        <strain evidence="18 20">CF12-14</strain>
    </source>
</reference>
<dbReference type="GO" id="GO:0004636">
    <property type="term" value="F:phosphoribosyl-ATP diphosphatase activity"/>
    <property type="evidence" value="ECO:0007669"/>
    <property type="project" value="UniProtKB-UniRule"/>
</dbReference>
<dbReference type="FunFam" id="3.10.20.810:FF:000001">
    <property type="entry name" value="Histidine biosynthesis bifunctional protein HisIE"/>
    <property type="match status" value="1"/>
</dbReference>
<dbReference type="GO" id="GO:0004635">
    <property type="term" value="F:phosphoribosyl-AMP cyclohydrolase activity"/>
    <property type="evidence" value="ECO:0007669"/>
    <property type="project" value="UniProtKB-UniRule"/>
</dbReference>
<evidence type="ECO:0000256" key="7">
    <source>
        <dbReference type="ARBA" id="ARBA00008299"/>
    </source>
</evidence>
<dbReference type="GO" id="GO:0005737">
    <property type="term" value="C:cytoplasm"/>
    <property type="evidence" value="ECO:0007669"/>
    <property type="project" value="UniProtKB-SubCell"/>
</dbReference>
<dbReference type="Proteomes" id="UP000287865">
    <property type="component" value="Unassembled WGS sequence"/>
</dbReference>
<dbReference type="HAMAP" id="MF_01019">
    <property type="entry name" value="HisIE"/>
    <property type="match status" value="1"/>
</dbReference>
<feature type="domain" description="Phosphoribosyl-AMP cyclohydrolase" evidence="16">
    <location>
        <begin position="34"/>
        <end position="106"/>
    </location>
</feature>
<keyword evidence="11 15" id="KW-0378">Hydrolase</keyword>
<comment type="caution">
    <text evidence="17">The sequence shown here is derived from an EMBL/GenBank/DDBJ whole genome shotgun (WGS) entry which is preliminary data.</text>
</comment>
<evidence type="ECO:0000313" key="17">
    <source>
        <dbReference type="EMBL" id="RAK01831.1"/>
    </source>
</evidence>
<keyword evidence="13 15" id="KW-0368">Histidine biosynthesis</keyword>
<evidence type="ECO:0000313" key="18">
    <source>
        <dbReference type="EMBL" id="RUO28640.1"/>
    </source>
</evidence>
<dbReference type="PANTHER" id="PTHR42945">
    <property type="entry name" value="HISTIDINE BIOSYNTHESIS BIFUNCTIONAL PROTEIN"/>
    <property type="match status" value="1"/>
</dbReference>
<evidence type="ECO:0000313" key="20">
    <source>
        <dbReference type="Proteomes" id="UP000287865"/>
    </source>
</evidence>
<keyword evidence="20" id="KW-1185">Reference proteome</keyword>
<evidence type="ECO:0000256" key="2">
    <source>
        <dbReference type="ARBA" id="ARBA00001460"/>
    </source>
</evidence>
<dbReference type="SUPFAM" id="SSF101386">
    <property type="entry name" value="all-alpha NTP pyrophosphatases"/>
    <property type="match status" value="1"/>
</dbReference>
<evidence type="ECO:0000256" key="13">
    <source>
        <dbReference type="ARBA" id="ARBA00023102"/>
    </source>
</evidence>
<dbReference type="GO" id="GO:0005524">
    <property type="term" value="F:ATP binding"/>
    <property type="evidence" value="ECO:0007669"/>
    <property type="project" value="UniProtKB-KW"/>
</dbReference>